<name>A0A182V8C8_ANOME</name>
<keyword evidence="3" id="KW-1185">Reference proteome</keyword>
<dbReference type="VEuPathDB" id="VectorBase:AMEM010596"/>
<sequence>MLSNFTATIRQTPPQHRIWDAHWALELEDSIVAVWWRGVLRGCERARARTLAIRLRMFAHLASGGGLDVYKHQRKTEAISKEKNNAGGTNVEKVDDKPPRKAASSNFTALATLTQ</sequence>
<feature type="region of interest" description="Disordered" evidence="1">
    <location>
        <begin position="78"/>
        <end position="115"/>
    </location>
</feature>
<reference evidence="2" key="1">
    <citation type="submission" date="2020-05" db="UniProtKB">
        <authorList>
            <consortium name="EnsemblMetazoa"/>
        </authorList>
    </citation>
    <scope>IDENTIFICATION</scope>
    <source>
        <strain evidence="2">MAF</strain>
    </source>
</reference>
<dbReference type="Proteomes" id="UP000075903">
    <property type="component" value="Unassembled WGS sequence"/>
</dbReference>
<evidence type="ECO:0000256" key="1">
    <source>
        <dbReference type="SAM" id="MobiDB-lite"/>
    </source>
</evidence>
<feature type="compositionally biased region" description="Polar residues" evidence="1">
    <location>
        <begin position="103"/>
        <end position="115"/>
    </location>
</feature>
<evidence type="ECO:0000313" key="2">
    <source>
        <dbReference type="EnsemblMetazoa" id="AMEM010596-PA"/>
    </source>
</evidence>
<organism evidence="2 3">
    <name type="scientific">Anopheles merus</name>
    <name type="common">Mosquito</name>
    <dbReference type="NCBI Taxonomy" id="30066"/>
    <lineage>
        <taxon>Eukaryota</taxon>
        <taxon>Metazoa</taxon>
        <taxon>Ecdysozoa</taxon>
        <taxon>Arthropoda</taxon>
        <taxon>Hexapoda</taxon>
        <taxon>Insecta</taxon>
        <taxon>Pterygota</taxon>
        <taxon>Neoptera</taxon>
        <taxon>Endopterygota</taxon>
        <taxon>Diptera</taxon>
        <taxon>Nematocera</taxon>
        <taxon>Culicoidea</taxon>
        <taxon>Culicidae</taxon>
        <taxon>Anophelinae</taxon>
        <taxon>Anopheles</taxon>
    </lineage>
</organism>
<proteinExistence type="predicted"/>
<evidence type="ECO:0000313" key="3">
    <source>
        <dbReference type="Proteomes" id="UP000075903"/>
    </source>
</evidence>
<dbReference type="AlphaFoldDB" id="A0A182V8C8"/>
<accession>A0A182V8C8</accession>
<protein>
    <submittedName>
        <fullName evidence="2">Uncharacterized protein</fullName>
    </submittedName>
</protein>
<dbReference type="EnsemblMetazoa" id="AMEM010596-RA">
    <property type="protein sequence ID" value="AMEM010596-PA"/>
    <property type="gene ID" value="AMEM010596"/>
</dbReference>